<dbReference type="RefSeq" id="WP_188385982.1">
    <property type="nucleotide sequence ID" value="NZ_BMEY01000024.1"/>
</dbReference>
<evidence type="ECO:0000313" key="3">
    <source>
        <dbReference type="Proteomes" id="UP000613512"/>
    </source>
</evidence>
<dbReference type="GO" id="GO:0000162">
    <property type="term" value="P:L-tryptophan biosynthetic process"/>
    <property type="evidence" value="ECO:0007669"/>
    <property type="project" value="TreeGrafter"/>
</dbReference>
<reference evidence="2" key="1">
    <citation type="journal article" date="2014" name="Int. J. Syst. Evol. Microbiol.">
        <title>Complete genome sequence of Corynebacterium casei LMG S-19264T (=DSM 44701T), isolated from a smear-ripened cheese.</title>
        <authorList>
            <consortium name="US DOE Joint Genome Institute (JGI-PGF)"/>
            <person name="Walter F."/>
            <person name="Albersmeier A."/>
            <person name="Kalinowski J."/>
            <person name="Ruckert C."/>
        </authorList>
    </citation>
    <scope>NUCLEOTIDE SEQUENCE</scope>
    <source>
        <strain evidence="2">CGMCC 1.12408</strain>
    </source>
</reference>
<dbReference type="GO" id="GO:0009396">
    <property type="term" value="P:folic acid-containing compound biosynthetic process"/>
    <property type="evidence" value="ECO:0007669"/>
    <property type="project" value="InterPro"/>
</dbReference>
<sequence length="568" mass="65012">MVYLHFDFLKNPTTFENPVEIIVAHTVDEVIPAMLRVEEAIDNGYYAAGFLSYEAAPAFEETMKIHSNYKMPLLWFGIFSERTNNFPERTNSFYTSPWDPNTTIKEYKDAIQEIRNHIQQGETYQVNYTIRMEAKFHGDPLGYYQHLANSQVANYSAYLDIGDYKILSASPELFFHLKDNHITVKPMKGTVGRGETEEKDDQLADWLYHSEKNRAENVMIVDLLRNDLGRIARPGTVNVPALFSIEKYPTVHQMTSTITAELESNITIVNIFKALFPCGSITGAPKISTMNIINDLESTPRDVYCGAIGYITPQKEAIFNVPIRTAIIDRDGNATYGVGGGITWDSDSSEEYEEVLTKTKVLSRNKSEFQLLETIGLVDGQYIVLDYHLNRLKNSAAYFHFAFHEDIVLELTKLANQHPTGRWKVRILLNDKGETSIEITRETPVLHKQLVSLAKQPINKEDIFLYHKTTNRTVYENAKSDFPEVFDVLLWNEQKEVTEFTRGNIIIEKDGSLYTPPISCGLLPGTFRESLIDEGKVSERIIHVNDLFELDKIWFINSVKEWIEVQMV</sequence>
<feature type="domain" description="Chorismate-utilising enzyme C-terminal" evidence="1">
    <location>
        <begin position="105"/>
        <end position="358"/>
    </location>
</feature>
<dbReference type="Pfam" id="PF00425">
    <property type="entry name" value="Chorismate_bind"/>
    <property type="match status" value="1"/>
</dbReference>
<protein>
    <submittedName>
        <fullName evidence="2">Aminodeoxychorismate synthase, component I</fullName>
    </submittedName>
</protein>
<dbReference type="InterPro" id="IPR036038">
    <property type="entry name" value="Aminotransferase-like"/>
</dbReference>
<gene>
    <name evidence="2" type="ORF">GCM10008025_35090</name>
</gene>
<organism evidence="2 3">
    <name type="scientific">Ornithinibacillus halotolerans</name>
    <dbReference type="NCBI Taxonomy" id="1274357"/>
    <lineage>
        <taxon>Bacteria</taxon>
        <taxon>Bacillati</taxon>
        <taxon>Bacillota</taxon>
        <taxon>Bacilli</taxon>
        <taxon>Bacillales</taxon>
        <taxon>Bacillaceae</taxon>
        <taxon>Ornithinibacillus</taxon>
    </lineage>
</organism>
<dbReference type="PANTHER" id="PTHR11236:SF50">
    <property type="entry name" value="AMINODEOXYCHORISMATE SYNTHASE COMPONENT 1"/>
    <property type="match status" value="1"/>
</dbReference>
<proteinExistence type="predicted"/>
<reference evidence="2" key="2">
    <citation type="submission" date="2020-09" db="EMBL/GenBank/DDBJ databases">
        <authorList>
            <person name="Sun Q."/>
            <person name="Zhou Y."/>
        </authorList>
    </citation>
    <scope>NUCLEOTIDE SEQUENCE</scope>
    <source>
        <strain evidence="2">CGMCC 1.12408</strain>
    </source>
</reference>
<comment type="caution">
    <text evidence="2">The sequence shown here is derived from an EMBL/GenBank/DDBJ whole genome shotgun (WGS) entry which is preliminary data.</text>
</comment>
<dbReference type="Pfam" id="PF01063">
    <property type="entry name" value="Aminotran_4"/>
    <property type="match status" value="1"/>
</dbReference>
<dbReference type="NCBIfam" id="TIGR00553">
    <property type="entry name" value="pabB"/>
    <property type="match status" value="1"/>
</dbReference>
<evidence type="ECO:0000259" key="1">
    <source>
        <dbReference type="Pfam" id="PF00425"/>
    </source>
</evidence>
<accession>A0A916S958</accession>
<dbReference type="InterPro" id="IPR005801">
    <property type="entry name" value="ADC_synthase"/>
</dbReference>
<dbReference type="Gene3D" id="3.30.470.10">
    <property type="match status" value="1"/>
</dbReference>
<dbReference type="InterPro" id="IPR043132">
    <property type="entry name" value="BCAT-like_C"/>
</dbReference>
<dbReference type="PANTHER" id="PTHR11236">
    <property type="entry name" value="AMINOBENZOATE/ANTHRANILATE SYNTHASE"/>
    <property type="match status" value="1"/>
</dbReference>
<dbReference type="SUPFAM" id="SSF56752">
    <property type="entry name" value="D-aminoacid aminotransferase-like PLP-dependent enzymes"/>
    <property type="match status" value="1"/>
</dbReference>
<dbReference type="Proteomes" id="UP000613512">
    <property type="component" value="Unassembled WGS sequence"/>
</dbReference>
<evidence type="ECO:0000313" key="2">
    <source>
        <dbReference type="EMBL" id="GGA89431.1"/>
    </source>
</evidence>
<dbReference type="GO" id="GO:0046820">
    <property type="term" value="F:4-amino-4-deoxychorismate synthase activity"/>
    <property type="evidence" value="ECO:0007669"/>
    <property type="project" value="TreeGrafter"/>
</dbReference>
<dbReference type="InterPro" id="IPR043131">
    <property type="entry name" value="BCAT-like_N"/>
</dbReference>
<dbReference type="AlphaFoldDB" id="A0A916S958"/>
<name>A0A916S958_9BACI</name>
<dbReference type="Gene3D" id="3.20.10.10">
    <property type="entry name" value="D-amino Acid Aminotransferase, subunit A, domain 2"/>
    <property type="match status" value="1"/>
</dbReference>
<dbReference type="PRINTS" id="PR00095">
    <property type="entry name" value="ANTSNTHASEI"/>
</dbReference>
<dbReference type="InterPro" id="IPR019999">
    <property type="entry name" value="Anth_synth_I-like"/>
</dbReference>
<dbReference type="EMBL" id="BMEY01000024">
    <property type="protein sequence ID" value="GGA89431.1"/>
    <property type="molecule type" value="Genomic_DNA"/>
</dbReference>
<dbReference type="Gene3D" id="3.60.120.10">
    <property type="entry name" value="Anthranilate synthase"/>
    <property type="match status" value="1"/>
</dbReference>
<dbReference type="InterPro" id="IPR015890">
    <property type="entry name" value="Chorismate_C"/>
</dbReference>
<dbReference type="InterPro" id="IPR001544">
    <property type="entry name" value="Aminotrans_IV"/>
</dbReference>
<dbReference type="InterPro" id="IPR005802">
    <property type="entry name" value="ADC_synth_comp_1"/>
</dbReference>
<dbReference type="SUPFAM" id="SSF56322">
    <property type="entry name" value="ADC synthase"/>
    <property type="match status" value="1"/>
</dbReference>
<keyword evidence="3" id="KW-1185">Reference proteome</keyword>